<dbReference type="Proteomes" id="UP000198507">
    <property type="component" value="Unassembled WGS sequence"/>
</dbReference>
<evidence type="ECO:0000313" key="2">
    <source>
        <dbReference type="Proteomes" id="UP000198507"/>
    </source>
</evidence>
<dbReference type="EMBL" id="FOIE01000004">
    <property type="protein sequence ID" value="SET40509.1"/>
    <property type="molecule type" value="Genomic_DNA"/>
</dbReference>
<dbReference type="RefSeq" id="WP_175486483.1">
    <property type="nucleotide sequence ID" value="NZ_FOIE01000004.1"/>
</dbReference>
<protein>
    <submittedName>
        <fullName evidence="1">Uncharacterized protein</fullName>
    </submittedName>
</protein>
<evidence type="ECO:0000313" key="1">
    <source>
        <dbReference type="EMBL" id="SET40509.1"/>
    </source>
</evidence>
<reference evidence="2" key="1">
    <citation type="submission" date="2016-10" db="EMBL/GenBank/DDBJ databases">
        <authorList>
            <person name="Varghese N."/>
            <person name="Submissions S."/>
        </authorList>
    </citation>
    <scope>NUCLEOTIDE SEQUENCE [LARGE SCALE GENOMIC DNA]</scope>
    <source>
        <strain evidence="2">DSM 44209</strain>
    </source>
</reference>
<name>A0A1I0E7W6_9ACTN</name>
<gene>
    <name evidence="1" type="ORF">SAMN04488546_2365</name>
</gene>
<sequence>MAALVLSVANYAQLNSEADVHLTMPKVLRISAPGGDGVQDVYLQPTFTATKRTERPAVLLDMTVLVEPQEGGEDMPHLPWHEVVDLTQPEAEFSTAFITRVSDPVPILVFGSEPVTPMAWFLPTEPIPALTVGKLQVTLLVEWQNKPDMVRDFCIDISQEAVDEFADPEQPNVHRFIKYPTSECYFFFA</sequence>
<dbReference type="AlphaFoldDB" id="A0A1I0E7W6"/>
<organism evidence="1 2">
    <name type="scientific">Geodermatophilus poikilotrophus</name>
    <dbReference type="NCBI Taxonomy" id="1333667"/>
    <lineage>
        <taxon>Bacteria</taxon>
        <taxon>Bacillati</taxon>
        <taxon>Actinomycetota</taxon>
        <taxon>Actinomycetes</taxon>
        <taxon>Geodermatophilales</taxon>
        <taxon>Geodermatophilaceae</taxon>
        <taxon>Geodermatophilus</taxon>
    </lineage>
</organism>
<proteinExistence type="predicted"/>
<accession>A0A1I0E7W6</accession>
<keyword evidence="2" id="KW-1185">Reference proteome</keyword>